<accession>A0A382YXW2</accession>
<dbReference type="EMBL" id="UINC01179413">
    <property type="protein sequence ID" value="SVD88084.1"/>
    <property type="molecule type" value="Genomic_DNA"/>
</dbReference>
<dbReference type="AlphaFoldDB" id="A0A382YXW2"/>
<feature type="non-terminal residue" evidence="1">
    <location>
        <position position="134"/>
    </location>
</feature>
<evidence type="ECO:0008006" key="2">
    <source>
        <dbReference type="Google" id="ProtNLM"/>
    </source>
</evidence>
<proteinExistence type="predicted"/>
<gene>
    <name evidence="1" type="ORF">METZ01_LOCUS440938</name>
</gene>
<evidence type="ECO:0000313" key="1">
    <source>
        <dbReference type="EMBL" id="SVD88084.1"/>
    </source>
</evidence>
<dbReference type="Gene3D" id="2.60.120.560">
    <property type="entry name" value="Exo-inulinase, domain 1"/>
    <property type="match status" value="1"/>
</dbReference>
<sequence>MPYGEDPNHDGSPEVVGSGILAHERHFILQAEPWMLIEENPKTALSLFSLFTVLLVLGCTRANSDPDNTPEIELHDPLTIMTPPNQLTEEETSEGFELLFDGASLHRWRGYGCDRVPAGWTATGGTIAFAPDVE</sequence>
<organism evidence="1">
    <name type="scientific">marine metagenome</name>
    <dbReference type="NCBI Taxonomy" id="408172"/>
    <lineage>
        <taxon>unclassified sequences</taxon>
        <taxon>metagenomes</taxon>
        <taxon>ecological metagenomes</taxon>
    </lineage>
</organism>
<protein>
    <recommendedName>
        <fullName evidence="2">3-keto-disaccharide hydrolase domain-containing protein</fullName>
    </recommendedName>
</protein>
<name>A0A382YXW2_9ZZZZ</name>
<reference evidence="1" key="1">
    <citation type="submission" date="2018-05" db="EMBL/GenBank/DDBJ databases">
        <authorList>
            <person name="Lanie J.A."/>
            <person name="Ng W.-L."/>
            <person name="Kazmierczak K.M."/>
            <person name="Andrzejewski T.M."/>
            <person name="Davidsen T.M."/>
            <person name="Wayne K.J."/>
            <person name="Tettelin H."/>
            <person name="Glass J.I."/>
            <person name="Rusch D."/>
            <person name="Podicherti R."/>
            <person name="Tsui H.-C.T."/>
            <person name="Winkler M.E."/>
        </authorList>
    </citation>
    <scope>NUCLEOTIDE SEQUENCE</scope>
</reference>